<keyword evidence="2" id="KW-0472">Membrane</keyword>
<dbReference type="AlphaFoldDB" id="A0A7W7W5F7"/>
<feature type="region of interest" description="Disordered" evidence="1">
    <location>
        <begin position="246"/>
        <end position="265"/>
    </location>
</feature>
<keyword evidence="4" id="KW-1185">Reference proteome</keyword>
<reference evidence="3 4" key="1">
    <citation type="submission" date="2020-08" db="EMBL/GenBank/DDBJ databases">
        <title>Sequencing the genomes of 1000 actinobacteria strains.</title>
        <authorList>
            <person name="Klenk H.-P."/>
        </authorList>
    </citation>
    <scope>NUCLEOTIDE SEQUENCE [LARGE SCALE GENOMIC DNA]</scope>
    <source>
        <strain evidence="3 4">DSM 102030</strain>
    </source>
</reference>
<feature type="region of interest" description="Disordered" evidence="1">
    <location>
        <begin position="137"/>
        <end position="164"/>
    </location>
</feature>
<evidence type="ECO:0000313" key="4">
    <source>
        <dbReference type="Proteomes" id="UP000523007"/>
    </source>
</evidence>
<dbReference type="Pfam" id="PF10935">
    <property type="entry name" value="DUF2637"/>
    <property type="match status" value="1"/>
</dbReference>
<dbReference type="EMBL" id="JACHJT010000002">
    <property type="protein sequence ID" value="MBB4934741.1"/>
    <property type="molecule type" value="Genomic_DNA"/>
</dbReference>
<gene>
    <name evidence="3" type="ORF">F4561_005635</name>
</gene>
<dbReference type="InterPro" id="IPR021235">
    <property type="entry name" value="DUF2637"/>
</dbReference>
<accession>A0A7W7W5F7</accession>
<dbReference type="Proteomes" id="UP000523007">
    <property type="component" value="Unassembled WGS sequence"/>
</dbReference>
<evidence type="ECO:0000256" key="2">
    <source>
        <dbReference type="SAM" id="Phobius"/>
    </source>
</evidence>
<evidence type="ECO:0000313" key="3">
    <source>
        <dbReference type="EMBL" id="MBB4934741.1"/>
    </source>
</evidence>
<evidence type="ECO:0000256" key="1">
    <source>
        <dbReference type="SAM" id="MobiDB-lite"/>
    </source>
</evidence>
<name>A0A7W7W5F7_9ACTN</name>
<comment type="caution">
    <text evidence="3">The sequence shown here is derived from an EMBL/GenBank/DDBJ whole genome shotgun (WGS) entry which is preliminary data.</text>
</comment>
<feature type="transmembrane region" description="Helical" evidence="2">
    <location>
        <begin position="44"/>
        <end position="63"/>
    </location>
</feature>
<evidence type="ECO:0008006" key="5">
    <source>
        <dbReference type="Google" id="ProtNLM"/>
    </source>
</evidence>
<organism evidence="3 4">
    <name type="scientific">Lipingzhangella halophila</name>
    <dbReference type="NCBI Taxonomy" id="1783352"/>
    <lineage>
        <taxon>Bacteria</taxon>
        <taxon>Bacillati</taxon>
        <taxon>Actinomycetota</taxon>
        <taxon>Actinomycetes</taxon>
        <taxon>Streptosporangiales</taxon>
        <taxon>Nocardiopsidaceae</taxon>
        <taxon>Lipingzhangella</taxon>
    </lineage>
</organism>
<feature type="transmembrane region" description="Helical" evidence="2">
    <location>
        <begin position="75"/>
        <end position="94"/>
    </location>
</feature>
<proteinExistence type="predicted"/>
<keyword evidence="2" id="KW-0812">Transmembrane</keyword>
<sequence>MDTSRWSRWTTIAAVLLLATIAAVVSYSHMYDLALRHGEPECRAALFPLSVDGTVVAASMTLLSDARQGRRGGFLPWSLLILGSLASLAANIAVAEPTAWSRIIHAWPSFALIGSYELLMCQFRASSTCVRNAHAVRTQTEDDQAEEDHLANSTPEPEDATGAEEWPALRVVPAQGASSMAEIVEPVATEVALPKVQCDAWAWALAHRREDGSLPTGEELAAQFGRKPRWGRLVKQRGEQGLLTTTDAMAGEPDGGLVVTSTVSR</sequence>
<dbReference type="RefSeq" id="WP_184584324.1">
    <property type="nucleotide sequence ID" value="NZ_JACHJT010000002.1"/>
</dbReference>
<protein>
    <recommendedName>
        <fullName evidence="5">DUF2637 domain-containing protein</fullName>
    </recommendedName>
</protein>
<keyword evidence="2" id="KW-1133">Transmembrane helix</keyword>